<comment type="caution">
    <text evidence="1">The sequence shown here is derived from an EMBL/GenBank/DDBJ whole genome shotgun (WGS) entry which is preliminary data.</text>
</comment>
<evidence type="ECO:0000313" key="2">
    <source>
        <dbReference type="Proteomes" id="UP000076486"/>
    </source>
</evidence>
<dbReference type="RefSeq" id="WP_063366329.1">
    <property type="nucleotide sequence ID" value="NZ_AUYC01000002.1"/>
</dbReference>
<sequence>MKTWTLSLNTATGKASYALLVNAFEDKKPISIEGASDCTDAPGYERVKAISVEQPHKNDATLYLYKGDGQTRVGRIYDIQGIDGNAEVFYLGNEYSTSIRSMKPNYYGQMSNIDIGYTRHSCQGDVAYRLRTDRVYLHPDINDGKTFTLGTPGQTYGTTRIMSQRRTSTGECEQLGHYEIYAPVAPIQPYHHPICGEKPCQIKP</sequence>
<evidence type="ECO:0000313" key="1">
    <source>
        <dbReference type="EMBL" id="KZN68268.1"/>
    </source>
</evidence>
<accession>A0A167NH52</accession>
<dbReference type="Proteomes" id="UP000076486">
    <property type="component" value="Unassembled WGS sequence"/>
</dbReference>
<dbReference type="EMBL" id="AUYC01000002">
    <property type="protein sequence ID" value="KZN68268.1"/>
    <property type="molecule type" value="Genomic_DNA"/>
</dbReference>
<name>A0A167NH52_9GAMM</name>
<dbReference type="PATRIC" id="fig|1365248.3.peg.179"/>
<reference evidence="1 2" key="1">
    <citation type="submission" date="2013-07" db="EMBL/GenBank/DDBJ databases">
        <title>Comparative Genomic and Metabolomic Analysis of Twelve Strains of Pseudoalteromonas luteoviolacea.</title>
        <authorList>
            <person name="Vynne N.G."/>
            <person name="Mansson M."/>
            <person name="Gram L."/>
        </authorList>
    </citation>
    <scope>NUCLEOTIDE SEQUENCE [LARGE SCALE GENOMIC DNA]</scope>
    <source>
        <strain evidence="1 2">CPMOR-1</strain>
    </source>
</reference>
<organism evidence="1 2">
    <name type="scientific">Pseudoalteromonas luteoviolacea CPMOR-1</name>
    <dbReference type="NCBI Taxonomy" id="1365248"/>
    <lineage>
        <taxon>Bacteria</taxon>
        <taxon>Pseudomonadati</taxon>
        <taxon>Pseudomonadota</taxon>
        <taxon>Gammaproteobacteria</taxon>
        <taxon>Alteromonadales</taxon>
        <taxon>Pseudoalteromonadaceae</taxon>
        <taxon>Pseudoalteromonas</taxon>
    </lineage>
</organism>
<proteinExistence type="predicted"/>
<dbReference type="AlphaFoldDB" id="A0A167NH52"/>
<protein>
    <submittedName>
        <fullName evidence="1">Uncharacterized protein</fullName>
    </submittedName>
</protein>
<gene>
    <name evidence="1" type="ORF">N473_07530</name>
</gene>